<dbReference type="GO" id="GO:0005886">
    <property type="term" value="C:plasma membrane"/>
    <property type="evidence" value="ECO:0007669"/>
    <property type="project" value="UniProtKB-SubCell"/>
</dbReference>
<keyword evidence="9" id="KW-1185">Reference proteome</keyword>
<evidence type="ECO:0000256" key="7">
    <source>
        <dbReference type="SAM" id="Phobius"/>
    </source>
</evidence>
<feature type="transmembrane region" description="Helical" evidence="7">
    <location>
        <begin position="335"/>
        <end position="359"/>
    </location>
</feature>
<feature type="compositionally biased region" description="Polar residues" evidence="6">
    <location>
        <begin position="1"/>
        <end position="10"/>
    </location>
</feature>
<evidence type="ECO:0000256" key="5">
    <source>
        <dbReference type="ARBA" id="ARBA00023136"/>
    </source>
</evidence>
<feature type="transmembrane region" description="Helical" evidence="7">
    <location>
        <begin position="67"/>
        <end position="87"/>
    </location>
</feature>
<gene>
    <name evidence="8" type="ORF">SAMN05216559_1344</name>
</gene>
<feature type="transmembrane region" description="Helical" evidence="7">
    <location>
        <begin position="259"/>
        <end position="278"/>
    </location>
</feature>
<reference evidence="8 9" key="1">
    <citation type="submission" date="2016-10" db="EMBL/GenBank/DDBJ databases">
        <authorList>
            <person name="de Groot N.N."/>
        </authorList>
    </citation>
    <scope>NUCLEOTIDE SEQUENCE [LARGE SCALE GENOMIC DNA]</scope>
    <source>
        <strain evidence="8 9">CGMCC 1.10457</strain>
    </source>
</reference>
<feature type="transmembrane region" description="Helical" evidence="7">
    <location>
        <begin position="36"/>
        <end position="55"/>
    </location>
</feature>
<dbReference type="CDD" id="cd06581">
    <property type="entry name" value="TM_PBP1_LivM_like"/>
    <property type="match status" value="1"/>
</dbReference>
<feature type="transmembrane region" description="Helical" evidence="7">
    <location>
        <begin position="121"/>
        <end position="142"/>
    </location>
</feature>
<feature type="transmembrane region" description="Helical" evidence="7">
    <location>
        <begin position="298"/>
        <end position="323"/>
    </location>
</feature>
<protein>
    <submittedName>
        <fullName evidence="8">Amino acid/amide ABC transporter membrane protein 2, HAAT family</fullName>
    </submittedName>
</protein>
<evidence type="ECO:0000256" key="2">
    <source>
        <dbReference type="ARBA" id="ARBA00022475"/>
    </source>
</evidence>
<proteinExistence type="predicted"/>
<name>A0A1I6KR35_9EURY</name>
<dbReference type="InterPro" id="IPR001851">
    <property type="entry name" value="ABC_transp_permease"/>
</dbReference>
<evidence type="ECO:0000313" key="9">
    <source>
        <dbReference type="Proteomes" id="UP000199062"/>
    </source>
</evidence>
<dbReference type="Pfam" id="PF02653">
    <property type="entry name" value="BPD_transp_2"/>
    <property type="match status" value="1"/>
</dbReference>
<feature type="transmembrane region" description="Helical" evidence="7">
    <location>
        <begin position="149"/>
        <end position="166"/>
    </location>
</feature>
<organism evidence="8 9">
    <name type="scientific">Halomicrobium zhouii</name>
    <dbReference type="NCBI Taxonomy" id="767519"/>
    <lineage>
        <taxon>Archaea</taxon>
        <taxon>Methanobacteriati</taxon>
        <taxon>Methanobacteriota</taxon>
        <taxon>Stenosarchaea group</taxon>
        <taxon>Halobacteria</taxon>
        <taxon>Halobacteriales</taxon>
        <taxon>Haloarculaceae</taxon>
        <taxon>Halomicrobium</taxon>
    </lineage>
</organism>
<dbReference type="PANTHER" id="PTHR30482">
    <property type="entry name" value="HIGH-AFFINITY BRANCHED-CHAIN AMINO ACID TRANSPORT SYSTEM PERMEASE"/>
    <property type="match status" value="1"/>
</dbReference>
<evidence type="ECO:0000256" key="3">
    <source>
        <dbReference type="ARBA" id="ARBA00022692"/>
    </source>
</evidence>
<feature type="region of interest" description="Disordered" evidence="6">
    <location>
        <begin position="1"/>
        <end position="21"/>
    </location>
</feature>
<dbReference type="OrthoDB" id="30958at2157"/>
<dbReference type="RefSeq" id="WP_089815063.1">
    <property type="nucleotide sequence ID" value="NZ_FOZK01000001.1"/>
</dbReference>
<dbReference type="PANTHER" id="PTHR30482:SF17">
    <property type="entry name" value="ABC TRANSPORTER ATP-BINDING PROTEIN"/>
    <property type="match status" value="1"/>
</dbReference>
<accession>A0A1I6KR35</accession>
<dbReference type="EMBL" id="FOZK01000001">
    <property type="protein sequence ID" value="SFR93657.1"/>
    <property type="molecule type" value="Genomic_DNA"/>
</dbReference>
<feature type="transmembrane region" description="Helical" evidence="7">
    <location>
        <begin position="94"/>
        <end position="115"/>
    </location>
</feature>
<evidence type="ECO:0000256" key="1">
    <source>
        <dbReference type="ARBA" id="ARBA00004651"/>
    </source>
</evidence>
<evidence type="ECO:0000256" key="4">
    <source>
        <dbReference type="ARBA" id="ARBA00022989"/>
    </source>
</evidence>
<dbReference type="STRING" id="767519.SAMN05216559_1344"/>
<dbReference type="GO" id="GO:0015658">
    <property type="term" value="F:branched-chain amino acid transmembrane transporter activity"/>
    <property type="evidence" value="ECO:0007669"/>
    <property type="project" value="InterPro"/>
</dbReference>
<dbReference type="InterPro" id="IPR043428">
    <property type="entry name" value="LivM-like"/>
</dbReference>
<keyword evidence="3 7" id="KW-0812">Transmembrane</keyword>
<comment type="subcellular location">
    <subcellularLocation>
        <location evidence="1">Cell membrane</location>
        <topology evidence="1">Multi-pass membrane protein</topology>
    </subcellularLocation>
</comment>
<evidence type="ECO:0000256" key="6">
    <source>
        <dbReference type="SAM" id="MobiDB-lite"/>
    </source>
</evidence>
<keyword evidence="4 7" id="KW-1133">Transmembrane helix</keyword>
<dbReference type="Proteomes" id="UP000199062">
    <property type="component" value="Unassembled WGS sequence"/>
</dbReference>
<evidence type="ECO:0000313" key="8">
    <source>
        <dbReference type="EMBL" id="SFR93657.1"/>
    </source>
</evidence>
<sequence>MSDEVQTPTEPESAEPGEQSPSLYERWAAVREQESTVAVLTILGVLLAPFVLVTVPDAIGLPSDLTWYNSLITLTLIWAIFAIGYDLLLGYTGLLSFGHAMFWGTAAYAAGIFSAEVFGSPIAMILAGTTVAVVLAWVIGWISLRRGGIYFAILTLAFGQMIYYIFLSPLSTVTGGENGFTGVEVGNLLGVIDLGSQVPFVPVAFVSNWMYVFAGTALVLAVVVGYRILNSPYGVVLRAIRENEQRAEFVGLNVWRYKLMSFIISGAFAGVAGSLYTIQRSYVPIENTLQWTVSGDIVVITVLGGAGSLFGAIFGAGLYMYVANIVSGMAGIGDFWHLILGVVFIVVVVTMPNGIWGGISWVREKSLLLPEAPTIARQKAANGRDWITSLVGGEDR</sequence>
<keyword evidence="5 7" id="KW-0472">Membrane</keyword>
<keyword evidence="2" id="KW-1003">Cell membrane</keyword>
<feature type="transmembrane region" description="Helical" evidence="7">
    <location>
        <begin position="209"/>
        <end position="229"/>
    </location>
</feature>
<dbReference type="AlphaFoldDB" id="A0A1I6KR35"/>